<evidence type="ECO:0000256" key="3">
    <source>
        <dbReference type="ARBA" id="ARBA00023015"/>
    </source>
</evidence>
<evidence type="ECO:0000256" key="4">
    <source>
        <dbReference type="ARBA" id="ARBA00023125"/>
    </source>
</evidence>
<keyword evidence="5" id="KW-0804">Transcription</keyword>
<feature type="DNA-binding region" description="OmpR/PhoB-type" evidence="6">
    <location>
        <begin position="58"/>
        <end position="162"/>
    </location>
</feature>
<dbReference type="Proteomes" id="UP001620295">
    <property type="component" value="Unassembled WGS sequence"/>
</dbReference>
<sequence length="325" mass="35836">MFRTFVITEIDGGVAQGQSPDDFACRLQVGPHQTRYRECSGAVDAMAPPKISGEIRSTGEILMAPRIEFRILGPFGMSVNGKTVPLPRGGQRILLGALLIQANEIVSNEELIGHIWGSALPHNPKGALHTCIARLRQTFARHGVDGDSAVIRTCTAAYVIDISPDRLDLLRFRSLVAAARCAADSGKLAAQSASLAQAVALWRGPVLSDVQSESLRRDIVHESTEQYLAALEALYNTELALGRHSDIIGPLRTLVCKHPFRERFHEQLMLALYRSDRQIEALETYQDVTVHMREELGVDPSPTLRELHFAILRQEPGLARLMQHG</sequence>
<dbReference type="PANTHER" id="PTHR35807">
    <property type="entry name" value="TRANSCRIPTIONAL REGULATOR REDD-RELATED"/>
    <property type="match status" value="1"/>
</dbReference>
<keyword evidence="3" id="KW-0805">Transcription regulation</keyword>
<keyword evidence="9" id="KW-1185">Reference proteome</keyword>
<dbReference type="InterPro" id="IPR005158">
    <property type="entry name" value="BTAD"/>
</dbReference>
<feature type="domain" description="OmpR/PhoB-type" evidence="7">
    <location>
        <begin position="58"/>
        <end position="162"/>
    </location>
</feature>
<dbReference type="InterPro" id="IPR036388">
    <property type="entry name" value="WH-like_DNA-bd_sf"/>
</dbReference>
<dbReference type="InterPro" id="IPR051677">
    <property type="entry name" value="AfsR-DnrI-RedD_regulator"/>
</dbReference>
<evidence type="ECO:0000256" key="6">
    <source>
        <dbReference type="PROSITE-ProRule" id="PRU01091"/>
    </source>
</evidence>
<comment type="similarity">
    <text evidence="1">Belongs to the AfsR/DnrI/RedD regulatory family.</text>
</comment>
<gene>
    <name evidence="8" type="ORF">ACI2L5_28100</name>
</gene>
<organism evidence="8 9">
    <name type="scientific">Streptomyces milbemycinicus</name>
    <dbReference type="NCBI Taxonomy" id="476552"/>
    <lineage>
        <taxon>Bacteria</taxon>
        <taxon>Bacillati</taxon>
        <taxon>Actinomycetota</taxon>
        <taxon>Actinomycetes</taxon>
        <taxon>Kitasatosporales</taxon>
        <taxon>Streptomycetaceae</taxon>
        <taxon>Streptomyces</taxon>
    </lineage>
</organism>
<proteinExistence type="inferred from homology"/>
<dbReference type="SMART" id="SM00862">
    <property type="entry name" value="Trans_reg_C"/>
    <property type="match status" value="1"/>
</dbReference>
<dbReference type="InterPro" id="IPR001867">
    <property type="entry name" value="OmpR/PhoB-type_DNA-bd"/>
</dbReference>
<dbReference type="PROSITE" id="PS51755">
    <property type="entry name" value="OMPR_PHOB"/>
    <property type="match status" value="1"/>
</dbReference>
<evidence type="ECO:0000256" key="2">
    <source>
        <dbReference type="ARBA" id="ARBA00023012"/>
    </source>
</evidence>
<evidence type="ECO:0000313" key="8">
    <source>
        <dbReference type="EMBL" id="MFK4268781.1"/>
    </source>
</evidence>
<keyword evidence="4 6" id="KW-0238">DNA-binding</keyword>
<dbReference type="CDD" id="cd15831">
    <property type="entry name" value="BTAD"/>
    <property type="match status" value="1"/>
</dbReference>
<dbReference type="EMBL" id="JBJDQH010000009">
    <property type="protein sequence ID" value="MFK4268781.1"/>
    <property type="molecule type" value="Genomic_DNA"/>
</dbReference>
<dbReference type="SUPFAM" id="SSF46894">
    <property type="entry name" value="C-terminal effector domain of the bipartite response regulators"/>
    <property type="match status" value="1"/>
</dbReference>
<dbReference type="Gene3D" id="1.10.10.10">
    <property type="entry name" value="Winged helix-like DNA-binding domain superfamily/Winged helix DNA-binding domain"/>
    <property type="match status" value="1"/>
</dbReference>
<name>A0ABW8LX32_9ACTN</name>
<dbReference type="RefSeq" id="WP_404747408.1">
    <property type="nucleotide sequence ID" value="NZ_JBJDQH010000009.1"/>
</dbReference>
<dbReference type="SUPFAM" id="SSF48452">
    <property type="entry name" value="TPR-like"/>
    <property type="match status" value="1"/>
</dbReference>
<dbReference type="Gene3D" id="1.25.40.10">
    <property type="entry name" value="Tetratricopeptide repeat domain"/>
    <property type="match status" value="1"/>
</dbReference>
<dbReference type="SMART" id="SM01043">
    <property type="entry name" value="BTAD"/>
    <property type="match status" value="1"/>
</dbReference>
<keyword evidence="2" id="KW-0902">Two-component regulatory system</keyword>
<dbReference type="InterPro" id="IPR016032">
    <property type="entry name" value="Sig_transdc_resp-reg_C-effctor"/>
</dbReference>
<dbReference type="InterPro" id="IPR011990">
    <property type="entry name" value="TPR-like_helical_dom_sf"/>
</dbReference>
<dbReference type="Pfam" id="PF03704">
    <property type="entry name" value="BTAD"/>
    <property type="match status" value="1"/>
</dbReference>
<comment type="caution">
    <text evidence="8">The sequence shown here is derived from an EMBL/GenBank/DDBJ whole genome shotgun (WGS) entry which is preliminary data.</text>
</comment>
<evidence type="ECO:0000256" key="1">
    <source>
        <dbReference type="ARBA" id="ARBA00005820"/>
    </source>
</evidence>
<evidence type="ECO:0000313" key="9">
    <source>
        <dbReference type="Proteomes" id="UP001620295"/>
    </source>
</evidence>
<evidence type="ECO:0000256" key="5">
    <source>
        <dbReference type="ARBA" id="ARBA00023163"/>
    </source>
</evidence>
<evidence type="ECO:0000259" key="7">
    <source>
        <dbReference type="PROSITE" id="PS51755"/>
    </source>
</evidence>
<protein>
    <submittedName>
        <fullName evidence="8">BTAD domain-containing putative transcriptional regulator</fullName>
    </submittedName>
</protein>
<accession>A0ABW8LX32</accession>
<dbReference type="PANTHER" id="PTHR35807:SF1">
    <property type="entry name" value="TRANSCRIPTIONAL REGULATOR REDD"/>
    <property type="match status" value="1"/>
</dbReference>
<reference evidence="8 9" key="1">
    <citation type="submission" date="2024-11" db="EMBL/GenBank/DDBJ databases">
        <title>The Natural Products Discovery Center: Release of the First 8490 Sequenced Strains for Exploring Actinobacteria Biosynthetic Diversity.</title>
        <authorList>
            <person name="Kalkreuter E."/>
            <person name="Kautsar S.A."/>
            <person name="Yang D."/>
            <person name="Bader C.D."/>
            <person name="Teijaro C.N."/>
            <person name="Fluegel L."/>
            <person name="Davis C.M."/>
            <person name="Simpson J.R."/>
            <person name="Lauterbach L."/>
            <person name="Steele A.D."/>
            <person name="Gui C."/>
            <person name="Meng S."/>
            <person name="Li G."/>
            <person name="Viehrig K."/>
            <person name="Ye F."/>
            <person name="Su P."/>
            <person name="Kiefer A.F."/>
            <person name="Nichols A."/>
            <person name="Cepeda A.J."/>
            <person name="Yan W."/>
            <person name="Fan B."/>
            <person name="Jiang Y."/>
            <person name="Adhikari A."/>
            <person name="Zheng C.-J."/>
            <person name="Schuster L."/>
            <person name="Cowan T.M."/>
            <person name="Smanski M.J."/>
            <person name="Chevrette M.G."/>
            <person name="De Carvalho L.P.S."/>
            <person name="Shen B."/>
        </authorList>
    </citation>
    <scope>NUCLEOTIDE SEQUENCE [LARGE SCALE GENOMIC DNA]</scope>
    <source>
        <strain evidence="8 9">NPDC020863</strain>
    </source>
</reference>